<name>A0A1H2X3H1_9PROT</name>
<dbReference type="EMBL" id="FNNH01000034">
    <property type="protein sequence ID" value="SDW87286.1"/>
    <property type="molecule type" value="Genomic_DNA"/>
</dbReference>
<evidence type="ECO:0000313" key="1">
    <source>
        <dbReference type="EMBL" id="SDW87286.1"/>
    </source>
</evidence>
<dbReference type="Proteomes" id="UP000183454">
    <property type="component" value="Unassembled WGS sequence"/>
</dbReference>
<proteinExistence type="predicted"/>
<dbReference type="Pfam" id="PF11387">
    <property type="entry name" value="DUF2795"/>
    <property type="match status" value="1"/>
</dbReference>
<evidence type="ECO:0000313" key="2">
    <source>
        <dbReference type="Proteomes" id="UP000183454"/>
    </source>
</evidence>
<gene>
    <name evidence="1" type="ORF">SAMN05421882_103411</name>
</gene>
<dbReference type="AlphaFoldDB" id="A0A1H2X3H1"/>
<sequence length="64" mass="7074">MAKANPIQVQKYLSGMDYPADKDEIIDHAKDQGADNDVVQILQQLPEQDYKTAADVSKAIGQIE</sequence>
<dbReference type="InterPro" id="IPR021527">
    <property type="entry name" value="DUF2795"/>
</dbReference>
<protein>
    <recommendedName>
        <fullName evidence="3">DUF2795 domain-containing protein</fullName>
    </recommendedName>
</protein>
<reference evidence="1 2" key="1">
    <citation type="submission" date="2016-10" db="EMBL/GenBank/DDBJ databases">
        <authorList>
            <person name="de Groot N.N."/>
        </authorList>
    </citation>
    <scope>NUCLEOTIDE SEQUENCE [LARGE SCALE GENOMIC DNA]</scope>
    <source>
        <strain evidence="1 2">Nm110</strain>
    </source>
</reference>
<dbReference type="RefSeq" id="WP_074667525.1">
    <property type="nucleotide sequence ID" value="NZ_FNNH01000034.1"/>
</dbReference>
<evidence type="ECO:0008006" key="3">
    <source>
        <dbReference type="Google" id="ProtNLM"/>
    </source>
</evidence>
<accession>A0A1H2X3H1</accession>
<organism evidence="1 2">
    <name type="scientific">Nitrosomonas communis</name>
    <dbReference type="NCBI Taxonomy" id="44574"/>
    <lineage>
        <taxon>Bacteria</taxon>
        <taxon>Pseudomonadati</taxon>
        <taxon>Pseudomonadota</taxon>
        <taxon>Betaproteobacteria</taxon>
        <taxon>Nitrosomonadales</taxon>
        <taxon>Nitrosomonadaceae</taxon>
        <taxon>Nitrosomonas</taxon>
    </lineage>
</organism>